<organism evidence="2 3">
    <name type="scientific">Nitrospina watsonii</name>
    <dbReference type="NCBI Taxonomy" id="1323948"/>
    <lineage>
        <taxon>Bacteria</taxon>
        <taxon>Pseudomonadati</taxon>
        <taxon>Nitrospinota/Tectimicrobiota group</taxon>
        <taxon>Nitrospinota</taxon>
        <taxon>Nitrospinia</taxon>
        <taxon>Nitrospinales</taxon>
        <taxon>Nitrospinaceae</taxon>
        <taxon>Nitrospina</taxon>
    </lineage>
</organism>
<feature type="compositionally biased region" description="Basic residues" evidence="1">
    <location>
        <begin position="70"/>
        <end position="80"/>
    </location>
</feature>
<evidence type="ECO:0000313" key="2">
    <source>
        <dbReference type="EMBL" id="CAI2718300.1"/>
    </source>
</evidence>
<name>A0ABM9HDJ6_9BACT</name>
<feature type="region of interest" description="Disordered" evidence="1">
    <location>
        <begin position="36"/>
        <end position="113"/>
    </location>
</feature>
<feature type="compositionally biased region" description="Basic and acidic residues" evidence="1">
    <location>
        <begin position="39"/>
        <end position="58"/>
    </location>
</feature>
<evidence type="ECO:0000256" key="1">
    <source>
        <dbReference type="SAM" id="MobiDB-lite"/>
    </source>
</evidence>
<dbReference type="RefSeq" id="WP_282011203.1">
    <property type="nucleotide sequence ID" value="NZ_OX336137.1"/>
</dbReference>
<sequence length="113" mass="12213">MPISFPANTQLVLQMSSAVEKVQVQQALHLALDQLAEEEQARQNEAKRTEVQDPEGSHPSDPTNPDGRGNRRRVRVKKKAKTADEEGQATSSTPTASGGMAETQHGANLDIVV</sequence>
<gene>
    <name evidence="2" type="ORF">NSPWAT_1441</name>
</gene>
<keyword evidence="3" id="KW-1185">Reference proteome</keyword>
<evidence type="ECO:0000313" key="3">
    <source>
        <dbReference type="Proteomes" id="UP001157733"/>
    </source>
</evidence>
<dbReference type="EMBL" id="OX336137">
    <property type="protein sequence ID" value="CAI2718300.1"/>
    <property type="molecule type" value="Genomic_DNA"/>
</dbReference>
<proteinExistence type="predicted"/>
<protein>
    <submittedName>
        <fullName evidence="2">Uncharacterized protein</fullName>
    </submittedName>
</protein>
<reference evidence="2 3" key="1">
    <citation type="submission" date="2022-09" db="EMBL/GenBank/DDBJ databases">
        <authorList>
            <person name="Kop L."/>
        </authorList>
    </citation>
    <scope>NUCLEOTIDE SEQUENCE [LARGE SCALE GENOMIC DNA]</scope>
    <source>
        <strain evidence="2 3">347</strain>
    </source>
</reference>
<dbReference type="Proteomes" id="UP001157733">
    <property type="component" value="Chromosome"/>
</dbReference>
<accession>A0ABM9HDJ6</accession>